<keyword evidence="2" id="KW-0812">Transmembrane</keyword>
<dbReference type="GO" id="GO:0006816">
    <property type="term" value="P:calcium ion transport"/>
    <property type="evidence" value="ECO:0007669"/>
    <property type="project" value="TreeGrafter"/>
</dbReference>
<dbReference type="GO" id="GO:0005261">
    <property type="term" value="F:monoatomic cation channel activity"/>
    <property type="evidence" value="ECO:0007669"/>
    <property type="project" value="TreeGrafter"/>
</dbReference>
<evidence type="ECO:0000313" key="8">
    <source>
        <dbReference type="EMBL" id="MBB2146595.1"/>
    </source>
</evidence>
<dbReference type="PANTHER" id="PTHR46730:SF4">
    <property type="entry name" value="POLYCYSTIC KIDNEY DISEASE PROTEIN 1-LIKE 1"/>
    <property type="match status" value="1"/>
</dbReference>
<gene>
    <name evidence="8" type="ORF">GM921_13920</name>
</gene>
<dbReference type="PANTHER" id="PTHR46730">
    <property type="entry name" value="POLYCYSTIN-1"/>
    <property type="match status" value="1"/>
</dbReference>
<evidence type="ECO:0000256" key="4">
    <source>
        <dbReference type="ARBA" id="ARBA00022989"/>
    </source>
</evidence>
<protein>
    <submittedName>
        <fullName evidence="8">PKD domain-containing protein</fullName>
    </submittedName>
</protein>
<evidence type="ECO:0000256" key="3">
    <source>
        <dbReference type="ARBA" id="ARBA00022737"/>
    </source>
</evidence>
<dbReference type="GO" id="GO:0005886">
    <property type="term" value="C:plasma membrane"/>
    <property type="evidence" value="ECO:0007669"/>
    <property type="project" value="TreeGrafter"/>
</dbReference>
<dbReference type="RefSeq" id="WP_182923244.1">
    <property type="nucleotide sequence ID" value="NZ_WNXD01000002.1"/>
</dbReference>
<keyword evidence="9" id="KW-1185">Reference proteome</keyword>
<keyword evidence="5" id="KW-0472">Membrane</keyword>
<dbReference type="SUPFAM" id="SSF49299">
    <property type="entry name" value="PKD domain"/>
    <property type="match status" value="7"/>
</dbReference>
<name>A0A923IV20_9SPHI</name>
<comment type="caution">
    <text evidence="8">The sequence shown here is derived from an EMBL/GenBank/DDBJ whole genome shotgun (WGS) entry which is preliminary data.</text>
</comment>
<reference evidence="8" key="1">
    <citation type="submission" date="2019-11" db="EMBL/GenBank/DDBJ databases">
        <title>Description of Pedobacter sp. LMG 31464T.</title>
        <authorList>
            <person name="Carlier A."/>
            <person name="Qi S."/>
            <person name="Vandamme P."/>
        </authorList>
    </citation>
    <scope>NUCLEOTIDE SEQUENCE</scope>
    <source>
        <strain evidence="8">LMG 31464</strain>
    </source>
</reference>
<feature type="domain" description="PKD" evidence="7">
    <location>
        <begin position="1733"/>
        <end position="1790"/>
    </location>
</feature>
<evidence type="ECO:0000313" key="9">
    <source>
        <dbReference type="Proteomes" id="UP000601055"/>
    </source>
</evidence>
<evidence type="ECO:0000256" key="1">
    <source>
        <dbReference type="ARBA" id="ARBA00004141"/>
    </source>
</evidence>
<dbReference type="InterPro" id="IPR035986">
    <property type="entry name" value="PKD_dom_sf"/>
</dbReference>
<dbReference type="Pfam" id="PF00801">
    <property type="entry name" value="PKD"/>
    <property type="match status" value="1"/>
</dbReference>
<keyword evidence="4" id="KW-1133">Transmembrane helix</keyword>
<dbReference type="InterPro" id="IPR045828">
    <property type="entry name" value="PKD_Bacteroidetes"/>
</dbReference>
<dbReference type="InterPro" id="IPR013783">
    <property type="entry name" value="Ig-like_fold"/>
</dbReference>
<feature type="signal peptide" evidence="6">
    <location>
        <begin position="1"/>
        <end position="21"/>
    </location>
</feature>
<accession>A0A923IV20</accession>
<evidence type="ECO:0000256" key="6">
    <source>
        <dbReference type="SAM" id="SignalP"/>
    </source>
</evidence>
<dbReference type="Gene3D" id="2.60.40.10">
    <property type="entry name" value="Immunoglobulins"/>
    <property type="match status" value="7"/>
</dbReference>
<evidence type="ECO:0000256" key="5">
    <source>
        <dbReference type="ARBA" id="ARBA00023136"/>
    </source>
</evidence>
<keyword evidence="3" id="KW-0677">Repeat</keyword>
<feature type="domain" description="PKD" evidence="7">
    <location>
        <begin position="1814"/>
        <end position="1864"/>
    </location>
</feature>
<proteinExistence type="predicted"/>
<dbReference type="SMART" id="SM00089">
    <property type="entry name" value="PKD"/>
    <property type="match status" value="7"/>
</dbReference>
<dbReference type="Pfam" id="PF18911">
    <property type="entry name" value="PKD_4"/>
    <property type="match status" value="3"/>
</dbReference>
<evidence type="ECO:0000259" key="7">
    <source>
        <dbReference type="PROSITE" id="PS50093"/>
    </source>
</evidence>
<organism evidence="8 9">
    <name type="scientific">Pedobacter planticolens</name>
    <dbReference type="NCBI Taxonomy" id="2679964"/>
    <lineage>
        <taxon>Bacteria</taxon>
        <taxon>Pseudomonadati</taxon>
        <taxon>Bacteroidota</taxon>
        <taxon>Sphingobacteriia</taxon>
        <taxon>Sphingobacteriales</taxon>
        <taxon>Sphingobacteriaceae</taxon>
        <taxon>Pedobacter</taxon>
    </lineage>
</organism>
<dbReference type="Proteomes" id="UP000601055">
    <property type="component" value="Unassembled WGS sequence"/>
</dbReference>
<dbReference type="CDD" id="cd00146">
    <property type="entry name" value="PKD"/>
    <property type="match status" value="4"/>
</dbReference>
<dbReference type="InterPro" id="IPR022409">
    <property type="entry name" value="PKD/Chitinase_dom"/>
</dbReference>
<keyword evidence="6" id="KW-0732">Signal</keyword>
<evidence type="ECO:0000256" key="2">
    <source>
        <dbReference type="ARBA" id="ARBA00022692"/>
    </source>
</evidence>
<dbReference type="PROSITE" id="PS50093">
    <property type="entry name" value="PKD"/>
    <property type="match status" value="5"/>
</dbReference>
<dbReference type="Pfam" id="PF19406">
    <property type="entry name" value="PKD_5"/>
    <property type="match status" value="2"/>
</dbReference>
<feature type="domain" description="PKD" evidence="7">
    <location>
        <begin position="561"/>
        <end position="623"/>
    </location>
</feature>
<dbReference type="EMBL" id="WNXD01000002">
    <property type="protein sequence ID" value="MBB2146595.1"/>
    <property type="molecule type" value="Genomic_DNA"/>
</dbReference>
<feature type="chain" id="PRO_5037597763" evidence="6">
    <location>
        <begin position="22"/>
        <end position="1985"/>
    </location>
</feature>
<feature type="domain" description="PKD" evidence="7">
    <location>
        <begin position="1540"/>
        <end position="1595"/>
    </location>
</feature>
<comment type="subcellular location">
    <subcellularLocation>
        <location evidence="1">Membrane</location>
        <topology evidence="1">Multi-pass membrane protein</topology>
    </subcellularLocation>
</comment>
<feature type="domain" description="PKD" evidence="7">
    <location>
        <begin position="1658"/>
        <end position="1709"/>
    </location>
</feature>
<dbReference type="InterPro" id="IPR000601">
    <property type="entry name" value="PKD_dom"/>
</dbReference>
<sequence>MKLARILLLSFFCALAFPAFAQLTIGTVDPGPYTPGSTIAATFTISNSSCIAQGNTFNLRLSNASGNFSPGVIIGSYNGFYGAFVNGTIPSGTPTGNGYKVRVESTNPAYISTESAAFEIRAGGVVTAQLNSTLLSSTNTEVFGTCTSKPNNNFFLDDESTTGSTVTATVTDEINGGTPTNLSFSSGIVSYTAQLAHYTIFTKARMSDGTIGTKAYFIINNSAVTAFSTSGNNVVCLPLGYLEFTVVTSGSGGIQNNFPGDTYKINWGDGSPESSYTFCEIVSNLGKVRHLYTQSSCGSNSTGSSGTIYNVFDVVIKVNNSFCGDIGTPVSSTAKVVAKPVNSFTPPLTGCTNTIQTFLNTSVSGENPNTNTPGCTPNNVTYNWFVDGVPVKVNQPRSYNLQWTFLTHGNHVVRLESTSSGVCDADPIEHTICIQDPPVPSFNFNGSNGATVCAPNILKPTNTSFIDNICNANNTYSWSVSPAVGYANGTNANSAEPEFNFTTPGIYQVTLSISTASCGTVSSAVQTVIVNGPPTISLSPNAALCNVTTYDFNPTTNGPTKTSFTGTQVDLPATYTWSVAGGAFAFTGGTTVSSKYPSIQFLDYATYTVTVTHTNTCGTITKSQIISFTSAPVVDAGPDQIICYNDPLVNLNGSVSGTPTSIIWVGGGGIFSPDRNTLNATYTPTTAERNAGQVTLTLRATTSLPAPCNRIDNDVIITIKKEVVVSSAATKSICTGTSVNYNITSTSVGATFTWTASGSTNAGGFTNGSGLTISDVLTNSDLNANATVTYTITPSANGCTGNPFTFTVTVTPNPILTPTATNATICSGQSAGINLSSNLGITTKYTWTSTVTGGVTGNTNNPTATTTSSINDILLNSGTSSGTVTYTITPISATGCPGDPKQITITVEPQPTTPIAGPDESICNTNDYTLKGNQPIVGAGEWKETSNIGGITFDDKTVYNTTAHGLQPGNTYTFSWTITGAASCAPKTDDVKITVNPVSVGGSTAASISTVCAGNNSGTITLTGQTGTVIRWESSTDNFVTTTPIANTTTSLTYTNLNATTQYRAVVQSGVCAPANSTISTITVNQGAVTATASPDQILCDERTTTLAGNDPLTNIGEWTLISGQTGVTFNANQYNTAVSGIVGGQTYIFRWTISGLAPCPATSDEVTITNLSALQNNTISTPGTTVCTGQTITIVGLLPTGGNNVYTYTWQSSADGGATWNPISGQTSRDLIIPVSTNLSYRRIVTSGTCSSPSNPIAITVLPPIANNTIAADQIICITTLPNQLTGSQPTGGDGANYTYQWQQSTDNGTTWNPIPSTDTRNYPPPAITQTTLYRRLVSSGACTGSQQSISGIVKITVNLNAKAEFTFTNDIGCVPFKLDGNNIKAVPYPTRNATYTWYADNVQIGTGINFPSLGYTIPTDNTNVVIKLVVTSSLGCQDDVMTHTFSTRQTITSSYRQSATEGCGPLDVTFTNTSTSLTNATFLWDFGNNTTSTQATPPPIRFLADPSGKDITYTVTLTSTTPCGSSTTTSTVFIKANPISVFSPDKTVGCSPFLVNFSNTSPGGTNTYTYDFGDGSAPFITNNKNSVSHTYTTGRNITTYTVTMTAQNDCGTDVTQYTIQVSPNTITPELVVNSNELRGCAPLTVHFFNNTSGANSFTYTFGNDGTANTLSAPETVTHTFTQPGIYTVRLDATNGCSNASTTETITVLAQPKAEFHGDILIGCTGLSVKFTNTSTDGVSYLWDFGDLTFSRDVEPTHVYIDPAGSYTVKLTTYNNLGCPNTATLTDYIRIVGPPKADFSTSPAPVVSIPTYTFKFTDESTNAPKTYRWTFGDGDASLQKDPTHTYADTGRYLVTMRTYNEYGCADSIQKFVQIIGVPGYMYVPNSFIPGGTSSQLQKFIAIGSGIKSWHMSVFNKWGQVLWETTQLNDGKPVEGWDGTYKNTPQPQGIYFWKIDIEFINGTEWKGMTYDNSAPKRTGSIYLIR</sequence>